<feature type="domain" description="Acyl-CoA dehydrogenase/oxidase N-terminal" evidence="8">
    <location>
        <begin position="14"/>
        <end position="121"/>
    </location>
</feature>
<evidence type="ECO:0000256" key="3">
    <source>
        <dbReference type="ARBA" id="ARBA00022630"/>
    </source>
</evidence>
<dbReference type="Pfam" id="PF00441">
    <property type="entry name" value="Acyl-CoA_dh_1"/>
    <property type="match status" value="1"/>
</dbReference>
<dbReference type="SUPFAM" id="SSF56645">
    <property type="entry name" value="Acyl-CoA dehydrogenase NM domain-like"/>
    <property type="match status" value="1"/>
</dbReference>
<evidence type="ECO:0000313" key="10">
    <source>
        <dbReference type="Proteomes" id="UP001501442"/>
    </source>
</evidence>
<evidence type="ECO:0000259" key="7">
    <source>
        <dbReference type="Pfam" id="PF02770"/>
    </source>
</evidence>
<evidence type="ECO:0000256" key="2">
    <source>
        <dbReference type="ARBA" id="ARBA00009347"/>
    </source>
</evidence>
<dbReference type="InterPro" id="IPR046373">
    <property type="entry name" value="Acyl-CoA_Oxase/DH_mid-dom_sf"/>
</dbReference>
<dbReference type="InterPro" id="IPR006091">
    <property type="entry name" value="Acyl-CoA_Oxase/DH_mid-dom"/>
</dbReference>
<evidence type="ECO:0000259" key="6">
    <source>
        <dbReference type="Pfam" id="PF00441"/>
    </source>
</evidence>
<feature type="domain" description="Acyl-CoA oxidase/dehydrogenase middle" evidence="7">
    <location>
        <begin position="131"/>
        <end position="228"/>
    </location>
</feature>
<dbReference type="Gene3D" id="1.10.540.10">
    <property type="entry name" value="Acyl-CoA dehydrogenase/oxidase, N-terminal domain"/>
    <property type="match status" value="1"/>
</dbReference>
<evidence type="ECO:0000313" key="9">
    <source>
        <dbReference type="EMBL" id="GAA4639036.1"/>
    </source>
</evidence>
<keyword evidence="5" id="KW-0560">Oxidoreductase</keyword>
<dbReference type="SUPFAM" id="SSF47203">
    <property type="entry name" value="Acyl-CoA dehydrogenase C-terminal domain-like"/>
    <property type="match status" value="1"/>
</dbReference>
<dbReference type="InterPro" id="IPR006089">
    <property type="entry name" value="Acyl-CoA_DH_CS"/>
</dbReference>
<comment type="caution">
    <text evidence="9">The sequence shown here is derived from an EMBL/GenBank/DDBJ whole genome shotgun (WGS) entry which is preliminary data.</text>
</comment>
<feature type="domain" description="Acyl-CoA dehydrogenase/oxidase C-terminal" evidence="6">
    <location>
        <begin position="259"/>
        <end position="403"/>
    </location>
</feature>
<sequence length="409" mass="44537">MSDDGVPAFSLELSEDVRTVQEWVHEFARDVIRPAGQEWDEREETPWPILQEAAKIGLYSLDFFAGQWMEPSGLGIPVAFEELFWGDGGIGLSLVGSGLAAVSVAATGLPEQIGEWIPQMFGTEDDIKLGAFCASEPDAGSDVGSIRTRAEYDEAKDEWVINGTKTWATNGGIANVHVVVASVDPELGTRGQANFIVPPGTPGLSQGQKFKKHGIRASHTAEIILDNVRVPGSCLVGGKDRLDERLARVREGKRAAGQAALRTFEASRPTVGAMAVGIARAAYEYALDYAREREQFGKKIGDFQAVAFKLADMKTQIDASRLLVWRAAWMARNGKEFASAEGSMAKLHAGETAVRVTEDAIQILGGNGYTRDYPVERWHRDSKIFTIFEGTSEIQRLVIGRTVTGLPVR</sequence>
<dbReference type="InterPro" id="IPR009100">
    <property type="entry name" value="AcylCoA_DH/oxidase_NM_dom_sf"/>
</dbReference>
<gene>
    <name evidence="9" type="ORF">GCM10023196_099090</name>
</gene>
<name>A0ABP8USF7_9ACTN</name>
<dbReference type="PANTHER" id="PTHR43884:SF12">
    <property type="entry name" value="ISOVALERYL-COA DEHYDROGENASE, MITOCHONDRIAL-RELATED"/>
    <property type="match status" value="1"/>
</dbReference>
<dbReference type="InterPro" id="IPR009075">
    <property type="entry name" value="AcylCo_DH/oxidase_C"/>
</dbReference>
<keyword evidence="10" id="KW-1185">Reference proteome</keyword>
<evidence type="ECO:0000256" key="1">
    <source>
        <dbReference type="ARBA" id="ARBA00001974"/>
    </source>
</evidence>
<dbReference type="RefSeq" id="WP_345442569.1">
    <property type="nucleotide sequence ID" value="NZ_BAABHK010000025.1"/>
</dbReference>
<dbReference type="EMBL" id="BAABHK010000025">
    <property type="protein sequence ID" value="GAA4639036.1"/>
    <property type="molecule type" value="Genomic_DNA"/>
</dbReference>
<evidence type="ECO:0000259" key="8">
    <source>
        <dbReference type="Pfam" id="PF02771"/>
    </source>
</evidence>
<comment type="cofactor">
    <cofactor evidence="1 5">
        <name>FAD</name>
        <dbReference type="ChEBI" id="CHEBI:57692"/>
    </cofactor>
</comment>
<organism evidence="9 10">
    <name type="scientific">Actinoallomurus vinaceus</name>
    <dbReference type="NCBI Taxonomy" id="1080074"/>
    <lineage>
        <taxon>Bacteria</taxon>
        <taxon>Bacillati</taxon>
        <taxon>Actinomycetota</taxon>
        <taxon>Actinomycetes</taxon>
        <taxon>Streptosporangiales</taxon>
        <taxon>Thermomonosporaceae</taxon>
        <taxon>Actinoallomurus</taxon>
    </lineage>
</organism>
<comment type="similarity">
    <text evidence="2 5">Belongs to the acyl-CoA dehydrogenase family.</text>
</comment>
<dbReference type="Gene3D" id="1.20.140.10">
    <property type="entry name" value="Butyryl-CoA Dehydrogenase, subunit A, domain 3"/>
    <property type="match status" value="1"/>
</dbReference>
<dbReference type="Pfam" id="PF02770">
    <property type="entry name" value="Acyl-CoA_dh_M"/>
    <property type="match status" value="1"/>
</dbReference>
<evidence type="ECO:0000256" key="5">
    <source>
        <dbReference type="RuleBase" id="RU362125"/>
    </source>
</evidence>
<reference evidence="10" key="1">
    <citation type="journal article" date="2019" name="Int. J. Syst. Evol. Microbiol.">
        <title>The Global Catalogue of Microorganisms (GCM) 10K type strain sequencing project: providing services to taxonomists for standard genome sequencing and annotation.</title>
        <authorList>
            <consortium name="The Broad Institute Genomics Platform"/>
            <consortium name="The Broad Institute Genome Sequencing Center for Infectious Disease"/>
            <person name="Wu L."/>
            <person name="Ma J."/>
        </authorList>
    </citation>
    <scope>NUCLEOTIDE SEQUENCE [LARGE SCALE GENOMIC DNA]</scope>
    <source>
        <strain evidence="10">JCM 17939</strain>
    </source>
</reference>
<dbReference type="PROSITE" id="PS00073">
    <property type="entry name" value="ACYL_COA_DH_2"/>
    <property type="match status" value="1"/>
</dbReference>
<keyword evidence="4 5" id="KW-0274">FAD</keyword>
<dbReference type="Gene3D" id="2.40.110.10">
    <property type="entry name" value="Butyryl-CoA Dehydrogenase, subunit A, domain 2"/>
    <property type="match status" value="1"/>
</dbReference>
<keyword evidence="3 5" id="KW-0285">Flavoprotein</keyword>
<dbReference type="PANTHER" id="PTHR43884">
    <property type="entry name" value="ACYL-COA DEHYDROGENASE"/>
    <property type="match status" value="1"/>
</dbReference>
<dbReference type="Proteomes" id="UP001501442">
    <property type="component" value="Unassembled WGS sequence"/>
</dbReference>
<protein>
    <submittedName>
        <fullName evidence="9">Acyl-CoA dehydrogenase family protein</fullName>
    </submittedName>
</protein>
<dbReference type="InterPro" id="IPR013786">
    <property type="entry name" value="AcylCoA_DH/ox_N"/>
</dbReference>
<dbReference type="InterPro" id="IPR037069">
    <property type="entry name" value="AcylCoA_DH/ox_N_sf"/>
</dbReference>
<dbReference type="Pfam" id="PF02771">
    <property type="entry name" value="Acyl-CoA_dh_N"/>
    <property type="match status" value="1"/>
</dbReference>
<accession>A0ABP8USF7</accession>
<evidence type="ECO:0000256" key="4">
    <source>
        <dbReference type="ARBA" id="ARBA00022827"/>
    </source>
</evidence>
<proteinExistence type="inferred from homology"/>
<dbReference type="InterPro" id="IPR036250">
    <property type="entry name" value="AcylCo_DH-like_C"/>
</dbReference>